<feature type="region of interest" description="Disordered" evidence="1">
    <location>
        <begin position="49"/>
        <end position="95"/>
    </location>
</feature>
<keyword evidence="3" id="KW-1185">Reference proteome</keyword>
<accession>A0A9W4XI23</accession>
<dbReference type="AlphaFoldDB" id="A0A9W4XI23"/>
<gene>
    <name evidence="2" type="ORF">PDIGIT_LOCUS5749</name>
</gene>
<organism evidence="2 3">
    <name type="scientific">Periconia digitata</name>
    <dbReference type="NCBI Taxonomy" id="1303443"/>
    <lineage>
        <taxon>Eukaryota</taxon>
        <taxon>Fungi</taxon>
        <taxon>Dikarya</taxon>
        <taxon>Ascomycota</taxon>
        <taxon>Pezizomycotina</taxon>
        <taxon>Dothideomycetes</taxon>
        <taxon>Pleosporomycetidae</taxon>
        <taxon>Pleosporales</taxon>
        <taxon>Massarineae</taxon>
        <taxon>Periconiaceae</taxon>
        <taxon>Periconia</taxon>
    </lineage>
</organism>
<feature type="compositionally biased region" description="Low complexity" evidence="1">
    <location>
        <begin position="56"/>
        <end position="73"/>
    </location>
</feature>
<protein>
    <submittedName>
        <fullName evidence="2">Uncharacterized protein</fullName>
    </submittedName>
</protein>
<evidence type="ECO:0000313" key="2">
    <source>
        <dbReference type="EMBL" id="CAI6332719.1"/>
    </source>
</evidence>
<proteinExistence type="predicted"/>
<reference evidence="2" key="1">
    <citation type="submission" date="2023-01" db="EMBL/GenBank/DDBJ databases">
        <authorList>
            <person name="Van Ghelder C."/>
            <person name="Rancurel C."/>
        </authorList>
    </citation>
    <scope>NUCLEOTIDE SEQUENCE</scope>
    <source>
        <strain evidence="2">CNCM I-4278</strain>
    </source>
</reference>
<comment type="caution">
    <text evidence="2">The sequence shown here is derived from an EMBL/GenBank/DDBJ whole genome shotgun (WGS) entry which is preliminary data.</text>
</comment>
<sequence>MRSSFHWSLWSVSRAGTGHNLNSANVISEKGTHENSILSLNKDTAKLFPLIPDHLQQPSTSPSPPQSNKTTNSILKNSALLIHTPPNTDITPPSHLKRKILSPQKSENTPSLKPPNTLTQRIITSRAFSFPSVHLALRYFPHP</sequence>
<dbReference type="EMBL" id="CAOQHR010000003">
    <property type="protein sequence ID" value="CAI6332719.1"/>
    <property type="molecule type" value="Genomic_DNA"/>
</dbReference>
<evidence type="ECO:0000313" key="3">
    <source>
        <dbReference type="Proteomes" id="UP001152607"/>
    </source>
</evidence>
<dbReference type="Proteomes" id="UP001152607">
    <property type="component" value="Unassembled WGS sequence"/>
</dbReference>
<name>A0A9W4XI23_9PLEO</name>
<evidence type="ECO:0000256" key="1">
    <source>
        <dbReference type="SAM" id="MobiDB-lite"/>
    </source>
</evidence>